<gene>
    <name evidence="3" type="ORF">C4S77_04300</name>
</gene>
<reference evidence="3 4" key="1">
    <citation type="submission" date="2018-02" db="EMBL/GenBank/DDBJ databases">
        <title>Genome sequences of Apibacter spp., gut symbionts of Asian honey bees.</title>
        <authorList>
            <person name="Kwong W.K."/>
            <person name="Steele M.I."/>
            <person name="Moran N.A."/>
        </authorList>
    </citation>
    <scope>NUCLEOTIDE SEQUENCE [LARGE SCALE GENOMIC DNA]</scope>
    <source>
        <strain evidence="4">wkB301</strain>
    </source>
</reference>
<dbReference type="NCBIfam" id="TIGR03696">
    <property type="entry name" value="Rhs_assc_core"/>
    <property type="match status" value="1"/>
</dbReference>
<keyword evidence="4" id="KW-1185">Reference proteome</keyword>
<dbReference type="PANTHER" id="PTHR32305">
    <property type="match status" value="1"/>
</dbReference>
<feature type="domain" description="Teneurin-like YD-shell" evidence="2">
    <location>
        <begin position="11"/>
        <end position="103"/>
    </location>
</feature>
<comment type="caution">
    <text evidence="3">The sequence shown here is derived from an EMBL/GenBank/DDBJ whole genome shotgun (WGS) entry which is preliminary data.</text>
</comment>
<evidence type="ECO:0000313" key="3">
    <source>
        <dbReference type="EMBL" id="PQL93779.1"/>
    </source>
</evidence>
<dbReference type="AlphaFoldDB" id="A0A2S8AEJ5"/>
<dbReference type="PANTHER" id="PTHR32305:SF15">
    <property type="entry name" value="PROTEIN RHSA-RELATED"/>
    <property type="match status" value="1"/>
</dbReference>
<evidence type="ECO:0000313" key="4">
    <source>
        <dbReference type="Proteomes" id="UP000238042"/>
    </source>
</evidence>
<dbReference type="Pfam" id="PF25023">
    <property type="entry name" value="TEN_YD-shell"/>
    <property type="match status" value="1"/>
</dbReference>
<accession>A0A2S8AEJ5</accession>
<proteinExistence type="predicted"/>
<dbReference type="Proteomes" id="UP000238042">
    <property type="component" value="Unassembled WGS sequence"/>
</dbReference>
<evidence type="ECO:0000256" key="1">
    <source>
        <dbReference type="ARBA" id="ARBA00022737"/>
    </source>
</evidence>
<dbReference type="InterPro" id="IPR050708">
    <property type="entry name" value="T6SS_VgrG/RHS"/>
</dbReference>
<protein>
    <recommendedName>
        <fullName evidence="2">Teneurin-like YD-shell domain-containing protein</fullName>
    </recommendedName>
</protein>
<dbReference type="InterPro" id="IPR056823">
    <property type="entry name" value="TEN-like_YD-shell"/>
</dbReference>
<dbReference type="EMBL" id="PSZM01000028">
    <property type="protein sequence ID" value="PQL93779.1"/>
    <property type="molecule type" value="Genomic_DNA"/>
</dbReference>
<name>A0A2S8AEJ5_9FLAO</name>
<evidence type="ECO:0000259" key="2">
    <source>
        <dbReference type="Pfam" id="PF25023"/>
    </source>
</evidence>
<sequence>MGKGNEEYEKMQYYYHADHLGSSSYITNLDAQIVQHVEYVPFGEVFIEERNQSWNTPYLFNGKELDEETGLYYYGARYYNPKESVWLSVDPLFEKTMTPYQYTYQNPIKFTDPTGMEPDGWIGQTDENGKRSWTWDSEVNTESQAKAKYGENTDFYEGGDQIFNEWGTNKQFQLYKNGNWGYVSTSSSEATTVGLLAEGSTELLGTGILRALGLISGALLLEGDITKKSPSFQYFYRAMSSAEYASTKGYLVDLKTSGEGPHVRTDISYLLDASFINKLDSKYDYILSYKVNIASATLFETTPFIYTPGTGKGGPVFNAARMAGMPYLKYEKGFSYGFPGAATALFNTSLMEPPKIIYNIKTGK</sequence>
<dbReference type="Gene3D" id="2.180.10.10">
    <property type="entry name" value="RHS repeat-associated core"/>
    <property type="match status" value="1"/>
</dbReference>
<dbReference type="OrthoDB" id="1367325at2"/>
<organism evidence="3 4">
    <name type="scientific">Apibacter adventoris</name>
    <dbReference type="NCBI Taxonomy" id="1679466"/>
    <lineage>
        <taxon>Bacteria</taxon>
        <taxon>Pseudomonadati</taxon>
        <taxon>Bacteroidota</taxon>
        <taxon>Flavobacteriia</taxon>
        <taxon>Flavobacteriales</taxon>
        <taxon>Weeksellaceae</taxon>
        <taxon>Apibacter</taxon>
    </lineage>
</organism>
<dbReference type="InterPro" id="IPR022385">
    <property type="entry name" value="Rhs_assc_core"/>
</dbReference>
<keyword evidence="1" id="KW-0677">Repeat</keyword>